<reference evidence="2 3" key="1">
    <citation type="submission" date="2020-06" db="EMBL/GenBank/DDBJ databases">
        <authorList>
            <person name="Li R."/>
            <person name="Bekaert M."/>
        </authorList>
    </citation>
    <scope>NUCLEOTIDE SEQUENCE [LARGE SCALE GENOMIC DNA]</scope>
    <source>
        <strain evidence="3">wild</strain>
    </source>
</reference>
<accession>A0A6J8AD18</accession>
<gene>
    <name evidence="2" type="ORF">MCOR_6696</name>
</gene>
<protein>
    <recommendedName>
        <fullName evidence="1">TIR domain-containing protein</fullName>
    </recommendedName>
</protein>
<dbReference type="InterPro" id="IPR035897">
    <property type="entry name" value="Toll_tir_struct_dom_sf"/>
</dbReference>
<dbReference type="AlphaFoldDB" id="A0A6J8AD18"/>
<sequence length="169" mass="20305">MPLLIFLRVETLISTGLYVTAWSEMIRFPEHNLNTVVWNEAYLRKEKGNRLFEVLKSVESLDISRNNIWRNVWKSRYIILLITPEFKSSRDCLFELDRAKYERVTRNLDKIIVITKDIRITDIPLKFSYIWNYVYLVQWPNDQGDLDDTWRRLRILFTDGSEANKQVTL</sequence>
<dbReference type="InterPro" id="IPR000157">
    <property type="entry name" value="TIR_dom"/>
</dbReference>
<proteinExistence type="predicted"/>
<keyword evidence="3" id="KW-1185">Reference proteome</keyword>
<organism evidence="2 3">
    <name type="scientific">Mytilus coruscus</name>
    <name type="common">Sea mussel</name>
    <dbReference type="NCBI Taxonomy" id="42192"/>
    <lineage>
        <taxon>Eukaryota</taxon>
        <taxon>Metazoa</taxon>
        <taxon>Spiralia</taxon>
        <taxon>Lophotrochozoa</taxon>
        <taxon>Mollusca</taxon>
        <taxon>Bivalvia</taxon>
        <taxon>Autobranchia</taxon>
        <taxon>Pteriomorphia</taxon>
        <taxon>Mytilida</taxon>
        <taxon>Mytiloidea</taxon>
        <taxon>Mytilidae</taxon>
        <taxon>Mytilinae</taxon>
        <taxon>Mytilus</taxon>
    </lineage>
</organism>
<dbReference type="EMBL" id="CACVKT020001232">
    <property type="protein sequence ID" value="CAC5366359.1"/>
    <property type="molecule type" value="Genomic_DNA"/>
</dbReference>
<evidence type="ECO:0000313" key="2">
    <source>
        <dbReference type="EMBL" id="CAC5366359.1"/>
    </source>
</evidence>
<evidence type="ECO:0000313" key="3">
    <source>
        <dbReference type="Proteomes" id="UP000507470"/>
    </source>
</evidence>
<dbReference type="PROSITE" id="PS50104">
    <property type="entry name" value="TIR"/>
    <property type="match status" value="1"/>
</dbReference>
<dbReference type="OrthoDB" id="9940746at2759"/>
<dbReference type="Gene3D" id="3.40.50.10140">
    <property type="entry name" value="Toll/interleukin-1 receptor homology (TIR) domain"/>
    <property type="match status" value="1"/>
</dbReference>
<evidence type="ECO:0000259" key="1">
    <source>
        <dbReference type="PROSITE" id="PS50104"/>
    </source>
</evidence>
<dbReference type="Pfam" id="PF01582">
    <property type="entry name" value="TIR"/>
    <property type="match status" value="1"/>
</dbReference>
<feature type="domain" description="TIR" evidence="1">
    <location>
        <begin position="20"/>
        <end position="157"/>
    </location>
</feature>
<dbReference type="GO" id="GO:0007165">
    <property type="term" value="P:signal transduction"/>
    <property type="evidence" value="ECO:0007669"/>
    <property type="project" value="InterPro"/>
</dbReference>
<name>A0A6J8AD18_MYTCO</name>
<dbReference type="SUPFAM" id="SSF52200">
    <property type="entry name" value="Toll/Interleukin receptor TIR domain"/>
    <property type="match status" value="1"/>
</dbReference>
<dbReference type="Proteomes" id="UP000507470">
    <property type="component" value="Unassembled WGS sequence"/>
</dbReference>